<name>A0A2T4MIC8_9STAP</name>
<reference evidence="12" key="1">
    <citation type="submission" date="2019-11" db="EMBL/GenBank/DDBJ databases">
        <title>Whole genome comparisons of Staphylococcus agnetis isolates from cattle and chickens.</title>
        <authorList>
            <person name="Rhoads D."/>
            <person name="Shwani A."/>
            <person name="Adkins P."/>
            <person name="Calcutt M."/>
            <person name="Middleton J."/>
        </authorList>
    </citation>
    <scope>NUCLEOTIDE SEQUENCE</scope>
    <source>
        <strain evidence="12">1387</strain>
    </source>
</reference>
<comment type="similarity">
    <text evidence="2">Belongs to the CpsC/CapA family.</text>
</comment>
<comment type="subcellular location">
    <subcellularLocation>
        <location evidence="1">Cell membrane</location>
        <topology evidence="1">Multi-pass membrane protein</topology>
    </subcellularLocation>
</comment>
<keyword evidence="7 9" id="KW-0472">Membrane</keyword>
<evidence type="ECO:0000256" key="1">
    <source>
        <dbReference type="ARBA" id="ARBA00004651"/>
    </source>
</evidence>
<evidence type="ECO:0000256" key="4">
    <source>
        <dbReference type="ARBA" id="ARBA00022692"/>
    </source>
</evidence>
<dbReference type="GeneID" id="57692528"/>
<keyword evidence="5" id="KW-0972">Capsule biogenesis/degradation</keyword>
<keyword evidence="8" id="KW-0270">Exopolysaccharide synthesis</keyword>
<keyword evidence="4 9" id="KW-0812">Transmembrane</keyword>
<dbReference type="InterPro" id="IPR050445">
    <property type="entry name" value="Bact_polysacc_biosynth/exp"/>
</dbReference>
<gene>
    <name evidence="12" type="ORF">GLV84_08015</name>
</gene>
<dbReference type="InterPro" id="IPR003856">
    <property type="entry name" value="LPS_length_determ_N"/>
</dbReference>
<evidence type="ECO:0000256" key="6">
    <source>
        <dbReference type="ARBA" id="ARBA00022989"/>
    </source>
</evidence>
<dbReference type="AlphaFoldDB" id="A0A2T4MIC8"/>
<dbReference type="EMBL" id="WMFL01000079">
    <property type="protein sequence ID" value="NJI02771.1"/>
    <property type="molecule type" value="Genomic_DNA"/>
</dbReference>
<dbReference type="Pfam" id="PF02706">
    <property type="entry name" value="Wzz"/>
    <property type="match status" value="1"/>
</dbReference>
<feature type="transmembrane region" description="Helical" evidence="9">
    <location>
        <begin position="171"/>
        <end position="191"/>
    </location>
</feature>
<keyword evidence="3" id="KW-1003">Cell membrane</keyword>
<dbReference type="PANTHER" id="PTHR32309:SF13">
    <property type="entry name" value="FERRIC ENTEROBACTIN TRANSPORT PROTEIN FEPE"/>
    <property type="match status" value="1"/>
</dbReference>
<dbReference type="OrthoDB" id="2360475at2"/>
<evidence type="ECO:0000259" key="10">
    <source>
        <dbReference type="Pfam" id="PF02706"/>
    </source>
</evidence>
<dbReference type="GO" id="GO:0004713">
    <property type="term" value="F:protein tyrosine kinase activity"/>
    <property type="evidence" value="ECO:0007669"/>
    <property type="project" value="TreeGrafter"/>
</dbReference>
<evidence type="ECO:0000256" key="5">
    <source>
        <dbReference type="ARBA" id="ARBA00022903"/>
    </source>
</evidence>
<feature type="domain" description="Polysaccharide chain length determinant N-terminal" evidence="10">
    <location>
        <begin position="4"/>
        <end position="93"/>
    </location>
</feature>
<organism evidence="12 13">
    <name type="scientific">Staphylococcus agnetis</name>
    <dbReference type="NCBI Taxonomy" id="985762"/>
    <lineage>
        <taxon>Bacteria</taxon>
        <taxon>Bacillati</taxon>
        <taxon>Bacillota</taxon>
        <taxon>Bacilli</taxon>
        <taxon>Bacillales</taxon>
        <taxon>Staphylococcaceae</taxon>
        <taxon>Staphylococcus</taxon>
    </lineage>
</organism>
<dbReference type="KEGG" id="sagq:EP23_08015"/>
<feature type="transmembrane region" description="Helical" evidence="9">
    <location>
        <begin position="18"/>
        <end position="40"/>
    </location>
</feature>
<evidence type="ECO:0000256" key="8">
    <source>
        <dbReference type="ARBA" id="ARBA00023169"/>
    </source>
</evidence>
<evidence type="ECO:0000313" key="13">
    <source>
        <dbReference type="Proteomes" id="UP000646308"/>
    </source>
</evidence>
<proteinExistence type="inferred from homology"/>
<evidence type="ECO:0000313" key="12">
    <source>
        <dbReference type="EMBL" id="NJI02771.1"/>
    </source>
</evidence>
<dbReference type="GO" id="GO:0005886">
    <property type="term" value="C:plasma membrane"/>
    <property type="evidence" value="ECO:0007669"/>
    <property type="project" value="UniProtKB-SubCell"/>
</dbReference>
<dbReference type="PANTHER" id="PTHR32309">
    <property type="entry name" value="TYROSINE-PROTEIN KINASE"/>
    <property type="match status" value="1"/>
</dbReference>
<evidence type="ECO:0000256" key="2">
    <source>
        <dbReference type="ARBA" id="ARBA00006683"/>
    </source>
</evidence>
<comment type="caution">
    <text evidence="12">The sequence shown here is derived from an EMBL/GenBank/DDBJ whole genome shotgun (WGS) entry which is preliminary data.</text>
</comment>
<dbReference type="Pfam" id="PF13807">
    <property type="entry name" value="GNVR"/>
    <property type="match status" value="1"/>
</dbReference>
<protein>
    <submittedName>
        <fullName evidence="12">Capsule biosynthesis protein CapA</fullName>
    </submittedName>
</protein>
<feature type="domain" description="Tyrosine-protein kinase G-rich" evidence="11">
    <location>
        <begin position="148"/>
        <end position="193"/>
    </location>
</feature>
<dbReference type="Proteomes" id="UP000646308">
    <property type="component" value="Unassembled WGS sequence"/>
</dbReference>
<dbReference type="GO" id="GO:0000271">
    <property type="term" value="P:polysaccharide biosynthetic process"/>
    <property type="evidence" value="ECO:0007669"/>
    <property type="project" value="UniProtKB-KW"/>
</dbReference>
<keyword evidence="6 9" id="KW-1133">Transmembrane helix</keyword>
<accession>A0A2T4MIC8</accession>
<evidence type="ECO:0000259" key="11">
    <source>
        <dbReference type="Pfam" id="PF13807"/>
    </source>
</evidence>
<evidence type="ECO:0000256" key="7">
    <source>
        <dbReference type="ARBA" id="ARBA00023136"/>
    </source>
</evidence>
<dbReference type="RefSeq" id="WP_060551792.1">
    <property type="nucleotide sequence ID" value="NZ_CP009623.1"/>
</dbReference>
<evidence type="ECO:0000256" key="9">
    <source>
        <dbReference type="SAM" id="Phobius"/>
    </source>
</evidence>
<sequence>MDSTLDLSRLLHILKKNLWLLIGLPLLFLIISAIVTFFIMTPKYQATTQILVNPKQTNDNMLQQNVQGTLQQVNTYAEIVTSPRILDKTAKKLDHRYKSSELAGKVNVESSAESQVIKVHVVDVKKGESEKIANAIAKVYRDEMPDIMNVDNVTILSHADNTAQQVSPKTMLNLVVALFLGLILALLFIFIKELTDTRIKDEQDIEDHLKLPVLGSIKRF</sequence>
<dbReference type="InterPro" id="IPR032807">
    <property type="entry name" value="GNVR"/>
</dbReference>
<evidence type="ECO:0000256" key="3">
    <source>
        <dbReference type="ARBA" id="ARBA00022475"/>
    </source>
</evidence>